<dbReference type="Gene3D" id="3.40.50.360">
    <property type="match status" value="1"/>
</dbReference>
<comment type="catalytic activity">
    <reaction evidence="5">
        <text>N,N-dimethyl-1,4-phenylenediamine + anthranilate + 2 NAD(+) = 2-(4-dimethylaminophenyl)diazenylbenzoate + 2 NADH + 2 H(+)</text>
        <dbReference type="Rhea" id="RHEA:55872"/>
        <dbReference type="ChEBI" id="CHEBI:15378"/>
        <dbReference type="ChEBI" id="CHEBI:15783"/>
        <dbReference type="ChEBI" id="CHEBI:16567"/>
        <dbReference type="ChEBI" id="CHEBI:57540"/>
        <dbReference type="ChEBI" id="CHEBI:57945"/>
        <dbReference type="ChEBI" id="CHEBI:71579"/>
        <dbReference type="EC" id="1.7.1.17"/>
    </reaction>
    <physiologicalReaction direction="right-to-left" evidence="5">
        <dbReference type="Rhea" id="RHEA:55874"/>
    </physiologicalReaction>
</comment>
<evidence type="ECO:0000313" key="8">
    <source>
        <dbReference type="EMBL" id="PLC42824.1"/>
    </source>
</evidence>
<dbReference type="InterPro" id="IPR050104">
    <property type="entry name" value="FMN-dep_NADH:Q_OxRdtase_AzoR1"/>
</dbReference>
<dbReference type="SUPFAM" id="SSF52218">
    <property type="entry name" value="Flavoproteins"/>
    <property type="match status" value="1"/>
</dbReference>
<evidence type="ECO:0000256" key="5">
    <source>
        <dbReference type="ARBA" id="ARBA00048542"/>
    </source>
</evidence>
<gene>
    <name evidence="6" type="primary">azoR</name>
    <name evidence="8" type="ORF">C0Q88_12925</name>
</gene>
<evidence type="ECO:0000256" key="4">
    <source>
        <dbReference type="ARBA" id="ARBA00023027"/>
    </source>
</evidence>
<sequence length="208" mass="22476">MTTLLHVAVSPRDDRSHSRRGAQFVIAQLAQASGGLRIIERDLAATPLPHPDAGFIEASLMPDAERTAAHRAQLALSETLIGELEAADAVLISTPVHNYTVPSALKAWIDLVVRPERTFRRTPKGKVGTLTDRSVLVVSASGGNFDGAHAQTDFLMPYLRYVFATVGIHQVAGIRLQNTARGADSAMQAFEGFRQELAARMLLMPLVA</sequence>
<dbReference type="GO" id="GO:0016655">
    <property type="term" value="F:oxidoreductase activity, acting on NAD(P)H, quinone or similar compound as acceptor"/>
    <property type="evidence" value="ECO:0007669"/>
    <property type="project" value="InterPro"/>
</dbReference>
<keyword evidence="1 6" id="KW-0285">Flavoprotein</keyword>
<comment type="caution">
    <text evidence="6">Lacks conserved residue(s) required for the propagation of feature annotation.</text>
</comment>
<keyword evidence="3 6" id="KW-0560">Oxidoreductase</keyword>
<evidence type="ECO:0000256" key="3">
    <source>
        <dbReference type="ARBA" id="ARBA00023002"/>
    </source>
</evidence>
<feature type="binding site" evidence="6">
    <location>
        <position position="10"/>
    </location>
    <ligand>
        <name>FMN</name>
        <dbReference type="ChEBI" id="CHEBI:58210"/>
    </ligand>
</feature>
<dbReference type="GO" id="GO:0016652">
    <property type="term" value="F:oxidoreductase activity, acting on NAD(P)H as acceptor"/>
    <property type="evidence" value="ECO:0007669"/>
    <property type="project" value="UniProtKB-UniRule"/>
</dbReference>
<dbReference type="OrthoDB" id="9787136at2"/>
<dbReference type="InterPro" id="IPR023048">
    <property type="entry name" value="NADH:quinone_OxRdtase_FMN_depd"/>
</dbReference>
<comment type="catalytic activity">
    <reaction evidence="6">
        <text>2 a quinone + NADH + H(+) = 2 a 1,4-benzosemiquinone + NAD(+)</text>
        <dbReference type="Rhea" id="RHEA:65952"/>
        <dbReference type="ChEBI" id="CHEBI:15378"/>
        <dbReference type="ChEBI" id="CHEBI:57540"/>
        <dbReference type="ChEBI" id="CHEBI:57945"/>
        <dbReference type="ChEBI" id="CHEBI:132124"/>
        <dbReference type="ChEBI" id="CHEBI:134225"/>
    </reaction>
</comment>
<dbReference type="GO" id="GO:0010181">
    <property type="term" value="F:FMN binding"/>
    <property type="evidence" value="ECO:0007669"/>
    <property type="project" value="UniProtKB-UniRule"/>
</dbReference>
<evidence type="ECO:0000256" key="2">
    <source>
        <dbReference type="ARBA" id="ARBA00022643"/>
    </source>
</evidence>
<evidence type="ECO:0000313" key="9">
    <source>
        <dbReference type="Proteomes" id="UP000234456"/>
    </source>
</evidence>
<organism evidence="8 9">
    <name type="scientific">Ralstonia pickettii</name>
    <name type="common">Burkholderia pickettii</name>
    <dbReference type="NCBI Taxonomy" id="329"/>
    <lineage>
        <taxon>Bacteria</taxon>
        <taxon>Pseudomonadati</taxon>
        <taxon>Pseudomonadota</taxon>
        <taxon>Betaproteobacteria</taxon>
        <taxon>Burkholderiales</taxon>
        <taxon>Burkholderiaceae</taxon>
        <taxon>Ralstonia</taxon>
    </lineage>
</organism>
<protein>
    <recommendedName>
        <fullName evidence="6">FMN dependent NADH:quinone oxidoreductase</fullName>
        <ecNumber evidence="6">1.6.5.-</ecNumber>
    </recommendedName>
    <alternativeName>
        <fullName evidence="6">Azo-dye reductase</fullName>
    </alternativeName>
    <alternativeName>
        <fullName evidence="6">FMN-dependent NADH-azo compound oxidoreductase</fullName>
    </alternativeName>
    <alternativeName>
        <fullName evidence="6">FMN-dependent NADH-azoreductase</fullName>
        <ecNumber evidence="6">1.7.1.17</ecNumber>
    </alternativeName>
</protein>
<dbReference type="Pfam" id="PF02525">
    <property type="entry name" value="Flavodoxin_2"/>
    <property type="match status" value="1"/>
</dbReference>
<keyword evidence="4 6" id="KW-0520">NAD</keyword>
<evidence type="ECO:0000259" key="7">
    <source>
        <dbReference type="Pfam" id="PF02525"/>
    </source>
</evidence>
<dbReference type="AlphaFoldDB" id="A0A2N4TSY7"/>
<feature type="domain" description="Flavodoxin-like fold" evidence="7">
    <location>
        <begin position="3"/>
        <end position="200"/>
    </location>
</feature>
<proteinExistence type="inferred from homology"/>
<dbReference type="InterPro" id="IPR029039">
    <property type="entry name" value="Flavoprotein-like_sf"/>
</dbReference>
<comment type="caution">
    <text evidence="8">The sequence shown here is derived from an EMBL/GenBank/DDBJ whole genome shotgun (WGS) entry which is preliminary data.</text>
</comment>
<comment type="cofactor">
    <cofactor evidence="6">
        <name>FMN</name>
        <dbReference type="ChEBI" id="CHEBI:58210"/>
    </cofactor>
    <text evidence="6">Binds 1 FMN per subunit.</text>
</comment>
<evidence type="ECO:0000256" key="6">
    <source>
        <dbReference type="HAMAP-Rule" id="MF_01216"/>
    </source>
</evidence>
<dbReference type="PANTHER" id="PTHR43741:SF4">
    <property type="entry name" value="FMN-DEPENDENT NADH:QUINONE OXIDOREDUCTASE"/>
    <property type="match status" value="1"/>
</dbReference>
<dbReference type="RefSeq" id="WP_102065873.1">
    <property type="nucleotide sequence ID" value="NZ_PKQE01000002.1"/>
</dbReference>
<name>A0A2N4TSY7_RALPI</name>
<evidence type="ECO:0000256" key="1">
    <source>
        <dbReference type="ARBA" id="ARBA00022630"/>
    </source>
</evidence>
<comment type="similarity">
    <text evidence="6">Belongs to the azoreductase type 1 family.</text>
</comment>
<reference evidence="8 9" key="1">
    <citation type="submission" date="2017-12" db="EMBL/GenBank/DDBJ databases">
        <title>Draft genome sequence of Ralstonia pickettii 52.</title>
        <authorList>
            <person name="Zheng B."/>
        </authorList>
    </citation>
    <scope>NUCLEOTIDE SEQUENCE [LARGE SCALE GENOMIC DNA]</scope>
    <source>
        <strain evidence="8 9">52</strain>
    </source>
</reference>
<keyword evidence="2 6" id="KW-0288">FMN</keyword>
<dbReference type="EC" id="1.7.1.17" evidence="6"/>
<dbReference type="EMBL" id="PKQE01000002">
    <property type="protein sequence ID" value="PLC42824.1"/>
    <property type="molecule type" value="Genomic_DNA"/>
</dbReference>
<dbReference type="InterPro" id="IPR003680">
    <property type="entry name" value="Flavodoxin_fold"/>
</dbReference>
<dbReference type="HAMAP" id="MF_01216">
    <property type="entry name" value="Azoreductase_type1"/>
    <property type="match status" value="1"/>
</dbReference>
<comment type="subunit">
    <text evidence="6">Homodimer.</text>
</comment>
<comment type="function">
    <text evidence="6">Quinone reductase that provides resistance to thiol-specific stress caused by electrophilic quinones.</text>
</comment>
<comment type="function">
    <text evidence="6">Also exhibits azoreductase activity. Catalyzes the reductive cleavage of the azo bond in aromatic azo compounds to the corresponding amines.</text>
</comment>
<dbReference type="GO" id="GO:0009055">
    <property type="term" value="F:electron transfer activity"/>
    <property type="evidence" value="ECO:0007669"/>
    <property type="project" value="UniProtKB-UniRule"/>
</dbReference>
<dbReference type="Proteomes" id="UP000234456">
    <property type="component" value="Unassembled WGS sequence"/>
</dbReference>
<feature type="binding site" evidence="6">
    <location>
        <begin position="16"/>
        <end position="18"/>
    </location>
    <ligand>
        <name>FMN</name>
        <dbReference type="ChEBI" id="CHEBI:58210"/>
    </ligand>
</feature>
<accession>A0A2N4TSY7</accession>
<dbReference type="EC" id="1.6.5.-" evidence="6"/>
<dbReference type="PANTHER" id="PTHR43741">
    <property type="entry name" value="FMN-DEPENDENT NADH-AZOREDUCTASE 1"/>
    <property type="match status" value="1"/>
</dbReference>